<dbReference type="GO" id="GO:0005634">
    <property type="term" value="C:nucleus"/>
    <property type="evidence" value="ECO:0007669"/>
    <property type="project" value="TreeGrafter"/>
</dbReference>
<feature type="region of interest" description="Disordered" evidence="4">
    <location>
        <begin position="1"/>
        <end position="62"/>
    </location>
</feature>
<sequence length="226" mass="25981">MPKKFQGVNTKAAEARARKAEKHTLEQQRKLQAAEDESWRDDDKSNARKQQRKEALEQKRLNNVNKKKLLDDLYQADQELVGKSAKPSTSKVTRADIEKLRKEEEKDKATKQQEAALGKKNISTQDDLIEENINKAVSESLADGSTVEARSVEEAISALGVQSDLDRHPERRLKASFKKYEEEYMPILKAENPSMRLSQLRQILRKQWQKSPENPLNQSHKSYNAK</sequence>
<feature type="domain" description="Coiled-coil" evidence="5">
    <location>
        <begin position="132"/>
        <end position="218"/>
    </location>
</feature>
<dbReference type="PANTHER" id="PTHR21680:SF0">
    <property type="entry name" value="COILED-COIL DOMAIN-CONTAINING PROTEIN 124"/>
    <property type="match status" value="1"/>
</dbReference>
<dbReference type="Pfam" id="PF06244">
    <property type="entry name" value="Ccdc124"/>
    <property type="match status" value="1"/>
</dbReference>
<protein>
    <submittedName>
        <fullName evidence="6">Coiled-coil domain-containing protein 124-like</fullName>
    </submittedName>
</protein>
<proteinExistence type="evidence at transcript level"/>
<evidence type="ECO:0000256" key="1">
    <source>
        <dbReference type="ARBA" id="ARBA00004214"/>
    </source>
</evidence>
<gene>
    <name evidence="6" type="primary">Ccdc124</name>
</gene>
<dbReference type="InterPro" id="IPR054414">
    <property type="entry name" value="Ccdc124/Oxs1_C"/>
</dbReference>
<dbReference type="EMBL" id="LR783630">
    <property type="protein sequence ID" value="CAB3228145.1"/>
    <property type="molecule type" value="mRNA"/>
</dbReference>
<evidence type="ECO:0000259" key="5">
    <source>
        <dbReference type="Pfam" id="PF06244"/>
    </source>
</evidence>
<dbReference type="GO" id="GO:0030496">
    <property type="term" value="C:midbody"/>
    <property type="evidence" value="ECO:0007669"/>
    <property type="project" value="UniProtKB-SubCell"/>
</dbReference>
<keyword evidence="3" id="KW-0175">Coiled coil</keyword>
<accession>A0A6F9D7W9</accession>
<name>A0A6F9D7W9_9ASCI</name>
<dbReference type="GO" id="GO:0006366">
    <property type="term" value="P:transcription by RNA polymerase II"/>
    <property type="evidence" value="ECO:0007669"/>
    <property type="project" value="TreeGrafter"/>
</dbReference>
<feature type="compositionally biased region" description="Basic and acidic residues" evidence="4">
    <location>
        <begin position="93"/>
        <end position="111"/>
    </location>
</feature>
<dbReference type="GO" id="GO:0003713">
    <property type="term" value="F:transcription coactivator activity"/>
    <property type="evidence" value="ECO:0007669"/>
    <property type="project" value="TreeGrafter"/>
</dbReference>
<dbReference type="AlphaFoldDB" id="A0A6F9D7W9"/>
<feature type="compositionally biased region" description="Basic and acidic residues" evidence="4">
    <location>
        <begin position="41"/>
        <end position="60"/>
    </location>
</feature>
<dbReference type="InterPro" id="IPR010422">
    <property type="entry name" value="Ccdc124/Oxs1"/>
</dbReference>
<evidence type="ECO:0000313" key="6">
    <source>
        <dbReference type="EMBL" id="CAB3228145.1"/>
    </source>
</evidence>
<organism evidence="6">
    <name type="scientific">Phallusia mammillata</name>
    <dbReference type="NCBI Taxonomy" id="59560"/>
    <lineage>
        <taxon>Eukaryota</taxon>
        <taxon>Metazoa</taxon>
        <taxon>Chordata</taxon>
        <taxon>Tunicata</taxon>
        <taxon>Ascidiacea</taxon>
        <taxon>Phlebobranchia</taxon>
        <taxon>Ascidiidae</taxon>
        <taxon>Phallusia</taxon>
    </lineage>
</organism>
<comment type="similarity">
    <text evidence="2">Belongs to the CCDC124 family.</text>
</comment>
<evidence type="ECO:0000256" key="4">
    <source>
        <dbReference type="SAM" id="MobiDB-lite"/>
    </source>
</evidence>
<feature type="compositionally biased region" description="Polar residues" evidence="4">
    <location>
        <begin position="209"/>
        <end position="226"/>
    </location>
</feature>
<feature type="region of interest" description="Disordered" evidence="4">
    <location>
        <begin position="78"/>
        <end position="123"/>
    </location>
</feature>
<feature type="compositionally biased region" description="Basic and acidic residues" evidence="4">
    <location>
        <begin position="13"/>
        <end position="33"/>
    </location>
</feature>
<evidence type="ECO:0000256" key="3">
    <source>
        <dbReference type="ARBA" id="ARBA00023054"/>
    </source>
</evidence>
<comment type="subcellular location">
    <subcellularLocation>
        <location evidence="1">Midbody</location>
    </subcellularLocation>
</comment>
<feature type="region of interest" description="Disordered" evidence="4">
    <location>
        <begin position="206"/>
        <end position="226"/>
    </location>
</feature>
<evidence type="ECO:0000256" key="2">
    <source>
        <dbReference type="ARBA" id="ARBA00008296"/>
    </source>
</evidence>
<dbReference type="PANTHER" id="PTHR21680">
    <property type="entry name" value="COILED-COIL DOMAIN-CONTAINING PROTEIN 124"/>
    <property type="match status" value="1"/>
</dbReference>
<reference evidence="6" key="1">
    <citation type="submission" date="2020-04" db="EMBL/GenBank/DDBJ databases">
        <authorList>
            <person name="Neveu A P."/>
        </authorList>
    </citation>
    <scope>NUCLEOTIDE SEQUENCE</scope>
    <source>
        <tissue evidence="6">Whole embryo</tissue>
    </source>
</reference>